<name>A0A410Q9G9_9FIRM</name>
<dbReference type="InterPro" id="IPR001119">
    <property type="entry name" value="SLH_dom"/>
</dbReference>
<dbReference type="PROSITE" id="PS51272">
    <property type="entry name" value="SLH"/>
    <property type="match status" value="1"/>
</dbReference>
<evidence type="ECO:0000313" key="3">
    <source>
        <dbReference type="Proteomes" id="UP000287969"/>
    </source>
</evidence>
<keyword evidence="3" id="KW-1185">Reference proteome</keyword>
<evidence type="ECO:0000259" key="1">
    <source>
        <dbReference type="PROSITE" id="PS51272"/>
    </source>
</evidence>
<dbReference type="RefSeq" id="WP_128751927.1">
    <property type="nucleotide sequence ID" value="NZ_CP035282.1"/>
</dbReference>
<dbReference type="Pfam" id="PF00395">
    <property type="entry name" value="SLH"/>
    <property type="match status" value="1"/>
</dbReference>
<evidence type="ECO:0000313" key="2">
    <source>
        <dbReference type="EMBL" id="QAT60630.1"/>
    </source>
</evidence>
<protein>
    <submittedName>
        <fullName evidence="2">S-layer homology domain-containing protein</fullName>
    </submittedName>
</protein>
<dbReference type="Proteomes" id="UP000287969">
    <property type="component" value="Chromosome"/>
</dbReference>
<dbReference type="OrthoDB" id="1852644at2"/>
<dbReference type="KEGG" id="spoa:EQM13_03085"/>
<organism evidence="2 3">
    <name type="scientific">Acidilutibacter cellobiosedens</name>
    <dbReference type="NCBI Taxonomy" id="2507161"/>
    <lineage>
        <taxon>Bacteria</taxon>
        <taxon>Bacillati</taxon>
        <taxon>Bacillota</taxon>
        <taxon>Tissierellia</taxon>
        <taxon>Tissierellales</taxon>
        <taxon>Acidilutibacteraceae</taxon>
        <taxon>Acidilutibacter</taxon>
    </lineage>
</organism>
<proteinExistence type="predicted"/>
<dbReference type="AlphaFoldDB" id="A0A410Q9G9"/>
<gene>
    <name evidence="2" type="ORF">EQM13_03085</name>
</gene>
<feature type="domain" description="SLH" evidence="1">
    <location>
        <begin position="1"/>
        <end position="39"/>
    </location>
</feature>
<reference evidence="3" key="1">
    <citation type="submission" date="2019-01" db="EMBL/GenBank/DDBJ databases">
        <title>Draft genomes of a novel of Sporanaerobacter strains.</title>
        <authorList>
            <person name="Ma S."/>
        </authorList>
    </citation>
    <scope>NUCLEOTIDE SEQUENCE [LARGE SCALE GENOMIC DNA]</scope>
    <source>
        <strain evidence="3">NJN-17</strain>
    </source>
</reference>
<dbReference type="EMBL" id="CP035282">
    <property type="protein sequence ID" value="QAT60630.1"/>
    <property type="molecule type" value="Genomic_DNA"/>
</dbReference>
<sequence length="39" mass="4411">MRWAAEQGIISGDENGMLNPKDNAGRVEIATIFMRYLNK</sequence>
<accession>A0A410Q9G9</accession>